<protein>
    <submittedName>
        <fullName evidence="1">Uncharacterized protein</fullName>
    </submittedName>
</protein>
<organism evidence="1 2">
    <name type="scientific">Schistosoma haematobium</name>
    <name type="common">Blood fluke</name>
    <dbReference type="NCBI Taxonomy" id="6185"/>
    <lineage>
        <taxon>Eukaryota</taxon>
        <taxon>Metazoa</taxon>
        <taxon>Spiralia</taxon>
        <taxon>Lophotrochozoa</taxon>
        <taxon>Platyhelminthes</taxon>
        <taxon>Trematoda</taxon>
        <taxon>Digenea</taxon>
        <taxon>Strigeidida</taxon>
        <taxon>Schistosomatoidea</taxon>
        <taxon>Schistosomatidae</taxon>
        <taxon>Schistosoma</taxon>
    </lineage>
</organism>
<evidence type="ECO:0000313" key="1">
    <source>
        <dbReference type="EMBL" id="KAH9588399.1"/>
    </source>
</evidence>
<reference evidence="1" key="3">
    <citation type="submission" date="2021-06" db="EMBL/GenBank/DDBJ databases">
        <title>Chromosome-level genome assembly for S. haematobium.</title>
        <authorList>
            <person name="Stroehlein A.J."/>
        </authorList>
    </citation>
    <scope>NUCLEOTIDE SEQUENCE</scope>
</reference>
<dbReference type="AlphaFoldDB" id="A0A922S0Z7"/>
<keyword evidence="2" id="KW-1185">Reference proteome</keyword>
<gene>
    <name evidence="1" type="ORF">MS3_00000145</name>
</gene>
<dbReference type="GeneID" id="75576237"/>
<accession>A0A922S0Z7</accession>
<comment type="caution">
    <text evidence="1">The sequence shown here is derived from an EMBL/GenBank/DDBJ whole genome shotgun (WGS) entry which is preliminary data.</text>
</comment>
<dbReference type="KEGG" id="shx:MS3_00000145"/>
<dbReference type="Proteomes" id="UP000471633">
    <property type="component" value="Unassembled WGS sequence"/>
</dbReference>
<reference evidence="1" key="2">
    <citation type="journal article" date="2019" name="Gigascience">
        <title>High-quality Schistosoma haematobium genome achieved by single-molecule and long-range sequencing.</title>
        <authorList>
            <person name="Stroehlein A.J."/>
            <person name="Korhonen P.K."/>
            <person name="Chong T.M."/>
            <person name="Lim Y.L."/>
            <person name="Chan K.G."/>
            <person name="Webster B."/>
            <person name="Rollinson D."/>
            <person name="Brindley P.J."/>
            <person name="Gasser R.B."/>
            <person name="Young N.D."/>
        </authorList>
    </citation>
    <scope>NUCLEOTIDE SEQUENCE</scope>
</reference>
<evidence type="ECO:0000313" key="2">
    <source>
        <dbReference type="Proteomes" id="UP000471633"/>
    </source>
</evidence>
<name>A0A922S0Z7_SCHHA</name>
<proteinExistence type="predicted"/>
<reference evidence="1" key="1">
    <citation type="journal article" date="2012" name="Nat. Genet.">
        <title>Whole-genome sequence of Schistosoma haematobium.</title>
        <authorList>
            <person name="Young N.D."/>
            <person name="Jex A.R."/>
            <person name="Li B."/>
            <person name="Liu S."/>
            <person name="Yang L."/>
            <person name="Xiong Z."/>
            <person name="Li Y."/>
            <person name="Cantacessi C."/>
            <person name="Hall R.S."/>
            <person name="Xu X."/>
            <person name="Chen F."/>
            <person name="Wu X."/>
            <person name="Zerlotini A."/>
            <person name="Oliveira G."/>
            <person name="Hofmann A."/>
            <person name="Zhang G."/>
            <person name="Fang X."/>
            <person name="Kang Y."/>
            <person name="Campbell B.E."/>
            <person name="Loukas A."/>
            <person name="Ranganathan S."/>
            <person name="Rollinson D."/>
            <person name="Rinaldi G."/>
            <person name="Brindley P.J."/>
            <person name="Yang H."/>
            <person name="Wang J."/>
            <person name="Wang J."/>
            <person name="Gasser R.B."/>
        </authorList>
    </citation>
    <scope>NUCLEOTIDE SEQUENCE</scope>
</reference>
<sequence length="139" mass="16447">MLHGKPKRQENNYVTSPCVYQFKCVCGHIYIWRSNRYFKIMVCDHVPKWFQKQIESNDPIRIEDKHPSSSIAKHIIETGHKIYLNSAFMVLYKSVKGRILRFIEALSIRRFNPPLQNNNKELSSKFDRIVSQYLGAELM</sequence>
<dbReference type="CTD" id="75576237"/>
<dbReference type="EMBL" id="AMPZ03000003">
    <property type="protein sequence ID" value="KAH9588399.1"/>
    <property type="molecule type" value="Genomic_DNA"/>
</dbReference>
<dbReference type="RefSeq" id="XP_051069920.1">
    <property type="nucleotide sequence ID" value="XM_051208030.1"/>
</dbReference>
<reference evidence="1" key="4">
    <citation type="journal article" date="2022" name="PLoS Pathog.">
        <title>Chromosome-level genome of Schistosoma haematobium underpins genome-wide explorations of molecular variation.</title>
        <authorList>
            <person name="Stroehlein A.J."/>
            <person name="Korhonen P.K."/>
            <person name="Lee V.V."/>
            <person name="Ralph S.A."/>
            <person name="Mentink-Kane M."/>
            <person name="You H."/>
            <person name="McManus D.P."/>
            <person name="Tchuente L.T."/>
            <person name="Stothard J.R."/>
            <person name="Kaur P."/>
            <person name="Dudchenko O."/>
            <person name="Aiden E.L."/>
            <person name="Yang B."/>
            <person name="Yang H."/>
            <person name="Emery A.M."/>
            <person name="Webster B.L."/>
            <person name="Brindley P.J."/>
            <person name="Rollinson D."/>
            <person name="Chang B.C.H."/>
            <person name="Gasser R.B."/>
            <person name="Young N.D."/>
        </authorList>
    </citation>
    <scope>NUCLEOTIDE SEQUENCE</scope>
</reference>